<accession>A0A919N490</accession>
<feature type="compositionally biased region" description="Basic residues" evidence="1">
    <location>
        <begin position="93"/>
        <end position="114"/>
    </location>
</feature>
<gene>
    <name evidence="2" type="ORF">Asi03nite_16360</name>
</gene>
<name>A0A919N490_9ACTN</name>
<protein>
    <submittedName>
        <fullName evidence="2">Uncharacterized protein</fullName>
    </submittedName>
</protein>
<comment type="caution">
    <text evidence="2">The sequence shown here is derived from an EMBL/GenBank/DDBJ whole genome shotgun (WGS) entry which is preliminary data.</text>
</comment>
<proteinExistence type="predicted"/>
<sequence>MPQIGGALGTSVLISVVSGRVDGTPPGSPTDAGAPAAALVSGAFRLLVGPGPGAPRRTDRGAAQPGRFRAELRDMRRLGVDLGGNVKIMPAPHGHRCGAGRRRDRRGGAHHTAGRGRLDDQAGRCLTNLVGGFRH</sequence>
<evidence type="ECO:0000313" key="2">
    <source>
        <dbReference type="EMBL" id="GIF04098.1"/>
    </source>
</evidence>
<feature type="region of interest" description="Disordered" evidence="1">
    <location>
        <begin position="84"/>
        <end position="117"/>
    </location>
</feature>
<dbReference type="Proteomes" id="UP000629619">
    <property type="component" value="Unassembled WGS sequence"/>
</dbReference>
<dbReference type="AlphaFoldDB" id="A0A919N490"/>
<evidence type="ECO:0000256" key="1">
    <source>
        <dbReference type="SAM" id="MobiDB-lite"/>
    </source>
</evidence>
<evidence type="ECO:0000313" key="3">
    <source>
        <dbReference type="Proteomes" id="UP000629619"/>
    </source>
</evidence>
<reference evidence="2" key="1">
    <citation type="submission" date="2021-01" db="EMBL/GenBank/DDBJ databases">
        <title>Whole genome shotgun sequence of Actinoplanes siamensis NBRC 109076.</title>
        <authorList>
            <person name="Komaki H."/>
            <person name="Tamura T."/>
        </authorList>
    </citation>
    <scope>NUCLEOTIDE SEQUENCE</scope>
    <source>
        <strain evidence="2">NBRC 109076</strain>
    </source>
</reference>
<dbReference type="EMBL" id="BOMW01000016">
    <property type="protein sequence ID" value="GIF04098.1"/>
    <property type="molecule type" value="Genomic_DNA"/>
</dbReference>
<organism evidence="2 3">
    <name type="scientific">Actinoplanes siamensis</name>
    <dbReference type="NCBI Taxonomy" id="1223317"/>
    <lineage>
        <taxon>Bacteria</taxon>
        <taxon>Bacillati</taxon>
        <taxon>Actinomycetota</taxon>
        <taxon>Actinomycetes</taxon>
        <taxon>Micromonosporales</taxon>
        <taxon>Micromonosporaceae</taxon>
        <taxon>Actinoplanes</taxon>
    </lineage>
</organism>
<dbReference type="RefSeq" id="WP_203677873.1">
    <property type="nucleotide sequence ID" value="NZ_BOMW01000016.1"/>
</dbReference>
<keyword evidence="3" id="KW-1185">Reference proteome</keyword>